<dbReference type="Pfam" id="PF22759">
    <property type="entry name" value="E217_GP41"/>
    <property type="match status" value="1"/>
</dbReference>
<dbReference type="Proteomes" id="UP000245712">
    <property type="component" value="Unassembled WGS sequence"/>
</dbReference>
<evidence type="ECO:0000313" key="1">
    <source>
        <dbReference type="EMBL" id="PVX61230.1"/>
    </source>
</evidence>
<proteinExistence type="predicted"/>
<comment type="caution">
    <text evidence="1">The sequence shown here is derived from an EMBL/GenBank/DDBJ whole genome shotgun (WGS) entry which is preliminary data.</text>
</comment>
<keyword evidence="2" id="KW-1185">Reference proteome</keyword>
<sequence length="286" mass="29900">MAFTRKKIELTISLGTGQFGDTGANTVTLTGLRTRAEIQQFGGDAMPQVQLLIYGLPASMINQLTAIGPVNSAVMYQNSVLIAAGDEGSALTTIYDGTIWQAWGDFNQTPDSALNIAAVGGLAASLKPVGATSFPGSADVGTIMQQLAFLAEVGFVNNGVSVQLSNPYFPGTALAQIRECAQAANINYTIENGVLQIWPKGSARNADIPTISPQSGLIGYPAFCSNGLMLTTVFNPAVVIGGVIQVQSSITAATGKWIVTQIAHSLESEMPDGQWFTHILGVPYSG</sequence>
<accession>A0ABX5KAN9</accession>
<evidence type="ECO:0008006" key="3">
    <source>
        <dbReference type="Google" id="ProtNLM"/>
    </source>
</evidence>
<dbReference type="RefSeq" id="WP_116614961.1">
    <property type="nucleotide sequence ID" value="NZ_QEOB01000042.1"/>
</dbReference>
<reference evidence="1 2" key="1">
    <citation type="submission" date="2018-05" db="EMBL/GenBank/DDBJ databases">
        <title>Genomic Encyclopedia of Type Strains, Phase IV (KMG-V): Genome sequencing to study the core and pangenomes of soil and plant-associated prokaryotes.</title>
        <authorList>
            <person name="Whitman W."/>
        </authorList>
    </citation>
    <scope>NUCLEOTIDE SEQUENCE [LARGE SCALE GENOMIC DNA]</scope>
    <source>
        <strain evidence="1 2">SCZa-39</strain>
    </source>
</reference>
<organism evidence="1 2">
    <name type="scientific">Paraburkholderia unamae</name>
    <dbReference type="NCBI Taxonomy" id="219649"/>
    <lineage>
        <taxon>Bacteria</taxon>
        <taxon>Pseudomonadati</taxon>
        <taxon>Pseudomonadota</taxon>
        <taxon>Betaproteobacteria</taxon>
        <taxon>Burkholderiales</taxon>
        <taxon>Burkholderiaceae</taxon>
        <taxon>Paraburkholderia</taxon>
    </lineage>
</organism>
<protein>
    <recommendedName>
        <fullName evidence="3">Phage tail protein</fullName>
    </recommendedName>
</protein>
<gene>
    <name evidence="1" type="ORF">C7402_14221</name>
</gene>
<dbReference type="InterPro" id="IPR054496">
    <property type="entry name" value="E217_GP41"/>
</dbReference>
<dbReference type="EMBL" id="QEOB01000042">
    <property type="protein sequence ID" value="PVX61230.1"/>
    <property type="molecule type" value="Genomic_DNA"/>
</dbReference>
<evidence type="ECO:0000313" key="2">
    <source>
        <dbReference type="Proteomes" id="UP000245712"/>
    </source>
</evidence>
<name>A0ABX5KAN9_9BURK</name>